<dbReference type="PROSITE" id="PS50893">
    <property type="entry name" value="ABC_TRANSPORTER_2"/>
    <property type="match status" value="1"/>
</dbReference>
<feature type="transmembrane region" description="Helical" evidence="7">
    <location>
        <begin position="166"/>
        <end position="188"/>
    </location>
</feature>
<keyword evidence="6 7" id="KW-0472">Membrane</keyword>
<dbReference type="InterPro" id="IPR036640">
    <property type="entry name" value="ABC1_TM_sf"/>
</dbReference>
<dbReference type="InterPro" id="IPR003439">
    <property type="entry name" value="ABC_transporter-like_ATP-bd"/>
</dbReference>
<feature type="transmembrane region" description="Helical" evidence="7">
    <location>
        <begin position="290"/>
        <end position="308"/>
    </location>
</feature>
<dbReference type="Gene3D" id="1.20.1560.10">
    <property type="entry name" value="ABC transporter type 1, transmembrane domain"/>
    <property type="match status" value="1"/>
</dbReference>
<dbReference type="InterPro" id="IPR039421">
    <property type="entry name" value="Type_1_exporter"/>
</dbReference>
<evidence type="ECO:0000313" key="10">
    <source>
        <dbReference type="EMBL" id="RXJ73071.1"/>
    </source>
</evidence>
<dbReference type="GO" id="GO:0005886">
    <property type="term" value="C:plasma membrane"/>
    <property type="evidence" value="ECO:0007669"/>
    <property type="project" value="UniProtKB-SubCell"/>
</dbReference>
<gene>
    <name evidence="10" type="ORF">CS022_12395</name>
</gene>
<dbReference type="AlphaFoldDB" id="A0A4Q0YVR4"/>
<comment type="caution">
    <text evidence="10">The sequence shown here is derived from an EMBL/GenBank/DDBJ whole genome shotgun (WGS) entry which is preliminary data.</text>
</comment>
<proteinExistence type="predicted"/>
<dbReference type="GO" id="GO:0005524">
    <property type="term" value="F:ATP binding"/>
    <property type="evidence" value="ECO:0007669"/>
    <property type="project" value="UniProtKB-KW"/>
</dbReference>
<dbReference type="PANTHER" id="PTHR43394:SF1">
    <property type="entry name" value="ATP-BINDING CASSETTE SUB-FAMILY B MEMBER 10, MITOCHONDRIAL"/>
    <property type="match status" value="1"/>
</dbReference>
<evidence type="ECO:0000313" key="11">
    <source>
        <dbReference type="Proteomes" id="UP000290287"/>
    </source>
</evidence>
<dbReference type="InterPro" id="IPR027417">
    <property type="entry name" value="P-loop_NTPase"/>
</dbReference>
<dbReference type="Pfam" id="PF00005">
    <property type="entry name" value="ABC_tran"/>
    <property type="match status" value="1"/>
</dbReference>
<dbReference type="PROSITE" id="PS00211">
    <property type="entry name" value="ABC_TRANSPORTER_1"/>
    <property type="match status" value="1"/>
</dbReference>
<evidence type="ECO:0000256" key="4">
    <source>
        <dbReference type="ARBA" id="ARBA00022840"/>
    </source>
</evidence>
<name>A0A4Q0YVR4_9GAMM</name>
<dbReference type="SMART" id="SM00382">
    <property type="entry name" value="AAA"/>
    <property type="match status" value="1"/>
</dbReference>
<dbReference type="Gene3D" id="3.40.50.300">
    <property type="entry name" value="P-loop containing nucleotide triphosphate hydrolases"/>
    <property type="match status" value="1"/>
</dbReference>
<keyword evidence="3" id="KW-0547">Nucleotide-binding</keyword>
<feature type="transmembrane region" description="Helical" evidence="7">
    <location>
        <begin position="265"/>
        <end position="284"/>
    </location>
</feature>
<evidence type="ECO:0000259" key="8">
    <source>
        <dbReference type="PROSITE" id="PS50893"/>
    </source>
</evidence>
<evidence type="ECO:0000256" key="3">
    <source>
        <dbReference type="ARBA" id="ARBA00022741"/>
    </source>
</evidence>
<dbReference type="InterPro" id="IPR003593">
    <property type="entry name" value="AAA+_ATPase"/>
</dbReference>
<dbReference type="Proteomes" id="UP000290287">
    <property type="component" value="Unassembled WGS sequence"/>
</dbReference>
<dbReference type="SUPFAM" id="SSF90123">
    <property type="entry name" value="ABC transporter transmembrane region"/>
    <property type="match status" value="1"/>
</dbReference>
<evidence type="ECO:0000256" key="7">
    <source>
        <dbReference type="SAM" id="Phobius"/>
    </source>
</evidence>
<evidence type="ECO:0000256" key="5">
    <source>
        <dbReference type="ARBA" id="ARBA00022989"/>
    </source>
</evidence>
<keyword evidence="5 7" id="KW-1133">Transmembrane helix</keyword>
<dbReference type="SUPFAM" id="SSF52540">
    <property type="entry name" value="P-loop containing nucleoside triphosphate hydrolases"/>
    <property type="match status" value="1"/>
</dbReference>
<dbReference type="PANTHER" id="PTHR43394">
    <property type="entry name" value="ATP-DEPENDENT PERMEASE MDL1, MITOCHONDRIAL"/>
    <property type="match status" value="1"/>
</dbReference>
<dbReference type="InterPro" id="IPR017871">
    <property type="entry name" value="ABC_transporter-like_CS"/>
</dbReference>
<comment type="subcellular location">
    <subcellularLocation>
        <location evidence="1">Cell membrane</location>
        <topology evidence="1">Multi-pass membrane protein</topology>
    </subcellularLocation>
</comment>
<feature type="transmembrane region" description="Helical" evidence="7">
    <location>
        <begin position="21"/>
        <end position="42"/>
    </location>
</feature>
<evidence type="ECO:0000259" key="9">
    <source>
        <dbReference type="PROSITE" id="PS50929"/>
    </source>
</evidence>
<keyword evidence="2 7" id="KW-0812">Transmembrane</keyword>
<protein>
    <recommendedName>
        <fullName evidence="12">ABC transporter ATP-binding protein</fullName>
    </recommendedName>
</protein>
<evidence type="ECO:0000256" key="1">
    <source>
        <dbReference type="ARBA" id="ARBA00004651"/>
    </source>
</evidence>
<organism evidence="10 11">
    <name type="scientific">Veronia nyctiphanis</name>
    <dbReference type="NCBI Taxonomy" id="1278244"/>
    <lineage>
        <taxon>Bacteria</taxon>
        <taxon>Pseudomonadati</taxon>
        <taxon>Pseudomonadota</taxon>
        <taxon>Gammaproteobacteria</taxon>
        <taxon>Vibrionales</taxon>
        <taxon>Vibrionaceae</taxon>
        <taxon>Veronia</taxon>
    </lineage>
</organism>
<dbReference type="GO" id="GO:0016887">
    <property type="term" value="F:ATP hydrolysis activity"/>
    <property type="evidence" value="ECO:0007669"/>
    <property type="project" value="InterPro"/>
</dbReference>
<feature type="domain" description="ABC transmembrane type-1" evidence="9">
    <location>
        <begin position="42"/>
        <end position="200"/>
    </location>
</feature>
<reference evidence="10 11" key="1">
    <citation type="submission" date="2017-10" db="EMBL/GenBank/DDBJ databases">
        <title>Nyctiphanis sp. nov., isolated from the stomach of the euphausiid Nyctiphanes simplex (Hansen, 1911) in the Gulf of California.</title>
        <authorList>
            <person name="Gomez-Gil B."/>
            <person name="Aguilar-Mendez M."/>
            <person name="Lopez-Cortes A."/>
            <person name="Gomez-Gutierrez J."/>
            <person name="Roque A."/>
            <person name="Lang E."/>
            <person name="Gonzalez-Castillo A."/>
        </authorList>
    </citation>
    <scope>NUCLEOTIDE SEQUENCE [LARGE SCALE GENOMIC DNA]</scope>
    <source>
        <strain evidence="10 11">CAIM 600</strain>
    </source>
</reference>
<accession>A0A4Q0YVR4</accession>
<evidence type="ECO:0008006" key="12">
    <source>
        <dbReference type="Google" id="ProtNLM"/>
    </source>
</evidence>
<dbReference type="InterPro" id="IPR011527">
    <property type="entry name" value="ABC1_TM_dom"/>
</dbReference>
<feature type="transmembrane region" description="Helical" evidence="7">
    <location>
        <begin position="79"/>
        <end position="98"/>
    </location>
</feature>
<keyword evidence="11" id="KW-1185">Reference proteome</keyword>
<dbReference type="PROSITE" id="PS50929">
    <property type="entry name" value="ABC_TM1F"/>
    <property type="match status" value="1"/>
</dbReference>
<evidence type="ECO:0000256" key="6">
    <source>
        <dbReference type="ARBA" id="ARBA00023136"/>
    </source>
</evidence>
<dbReference type="EMBL" id="PEIB01000013">
    <property type="protein sequence ID" value="RXJ73071.1"/>
    <property type="molecule type" value="Genomic_DNA"/>
</dbReference>
<dbReference type="GO" id="GO:0015421">
    <property type="term" value="F:ABC-type oligopeptide transporter activity"/>
    <property type="evidence" value="ECO:0007669"/>
    <property type="project" value="TreeGrafter"/>
</dbReference>
<sequence>MFISWLFTIKMRILKSNMSSFLQACTITFGQSPLYSFAWLTLLILRALSFPFTVWLTGQIIDEILVFEDASMWHQIKLGAMWLLSLTIASAVTPWHTYFQYAIADVSLKQLQSDLIGKLHQTPDLTMLESKSFHDDVSFVQRCLEYTPGNFISTCGRIVENLITSVALIAIVLQVSWLVGLIMLAALLPHALMMKFLAKYNHWNARLNTEPWKEIQYCSLSLNDEAISKESRFFSLGNYLVDKTQLHFDKLNRQLKSARFKSTSYPIPTLLILQLGSVISLLLVLQDFQAGLISAAAIVVVLQSLYGIQSRLEALLEGVNVVTYYLLNFNAIFRVQAIQAKIQLAKPPLPLVPQQEVNIRFEDVSFAYEGGPLVLDKISFTWNWGENIALVGPNGSGKSTIVKLLLRFLDPTSGTIYLNNKPLQEYDLEQWRSLISPVFQQFGQYQYSVRENLIFANPNFSDDQLKQLLTQVGLDNWFASLPQGLDTRLGKQFGNTDLSGGQWQKLAIARALAKSNSLMVLDEPTAALDPLVESELYQLFAKICQGKSSLMITHRLGSTKLADKIVVLKEGRTIEVGDHHKLMALKGQYAQMYLAQSSWYDNKAAQNIA</sequence>
<keyword evidence="4" id="KW-0067">ATP-binding</keyword>
<feature type="domain" description="ABC transporter" evidence="8">
    <location>
        <begin position="359"/>
        <end position="595"/>
    </location>
</feature>
<evidence type="ECO:0000256" key="2">
    <source>
        <dbReference type="ARBA" id="ARBA00022692"/>
    </source>
</evidence>